<dbReference type="Gene3D" id="3.30.70.360">
    <property type="match status" value="1"/>
</dbReference>
<dbReference type="NCBIfam" id="NF006769">
    <property type="entry name" value="PRK09290.1-3"/>
    <property type="match status" value="1"/>
</dbReference>
<dbReference type="EMBL" id="QNSF01000013">
    <property type="protein sequence ID" value="RBP88702.1"/>
    <property type="molecule type" value="Genomic_DNA"/>
</dbReference>
<dbReference type="InterPro" id="IPR011650">
    <property type="entry name" value="Peptidase_M20_dimer"/>
</dbReference>
<evidence type="ECO:0000313" key="6">
    <source>
        <dbReference type="Proteomes" id="UP000252731"/>
    </source>
</evidence>
<dbReference type="Gene3D" id="3.40.630.10">
    <property type="entry name" value="Zn peptidases"/>
    <property type="match status" value="1"/>
</dbReference>
<dbReference type="Pfam" id="PF01546">
    <property type="entry name" value="Peptidase_M20"/>
    <property type="match status" value="1"/>
</dbReference>
<feature type="binding site" evidence="3">
    <location>
        <position position="96"/>
    </location>
    <ligand>
        <name>Zn(2+)</name>
        <dbReference type="ChEBI" id="CHEBI:29105"/>
        <label>1</label>
    </ligand>
</feature>
<keyword evidence="2 5" id="KW-0378">Hydrolase</keyword>
<comment type="similarity">
    <text evidence="1">Belongs to the peptidase M20 family.</text>
</comment>
<dbReference type="AlphaFoldDB" id="A0A366JQ12"/>
<accession>A0A366JQ12</accession>
<keyword evidence="3" id="KW-0862">Zinc</keyword>
<keyword evidence="3" id="KW-0479">Metal-binding</keyword>
<dbReference type="Pfam" id="PF07687">
    <property type="entry name" value="M20_dimer"/>
    <property type="match status" value="1"/>
</dbReference>
<keyword evidence="6" id="KW-1185">Reference proteome</keyword>
<evidence type="ECO:0000259" key="4">
    <source>
        <dbReference type="Pfam" id="PF07687"/>
    </source>
</evidence>
<evidence type="ECO:0000313" key="5">
    <source>
        <dbReference type="EMBL" id="RBP88702.1"/>
    </source>
</evidence>
<feature type="binding site" evidence="3">
    <location>
        <position position="96"/>
    </location>
    <ligand>
        <name>Zn(2+)</name>
        <dbReference type="ChEBI" id="CHEBI:29105"/>
        <label>2</label>
    </ligand>
</feature>
<dbReference type="InterPro" id="IPR036264">
    <property type="entry name" value="Bact_exopeptidase_dim_dom"/>
</dbReference>
<dbReference type="Proteomes" id="UP000252731">
    <property type="component" value="Unassembled WGS sequence"/>
</dbReference>
<reference evidence="5 6" key="1">
    <citation type="submission" date="2018-06" db="EMBL/GenBank/DDBJ databases">
        <title>Freshwater and sediment microbial communities from various areas in North America, analyzing microbe dynamics in response to fracking.</title>
        <authorList>
            <person name="Lamendella R."/>
        </authorList>
    </citation>
    <scope>NUCLEOTIDE SEQUENCE [LARGE SCALE GENOMIC DNA]</scope>
    <source>
        <strain evidence="5 6">14_TX</strain>
    </source>
</reference>
<feature type="binding site" evidence="3">
    <location>
        <position position="383"/>
    </location>
    <ligand>
        <name>Zn(2+)</name>
        <dbReference type="ChEBI" id="CHEBI:29105"/>
        <label>2</label>
    </ligand>
</feature>
<dbReference type="InterPro" id="IPR002933">
    <property type="entry name" value="Peptidase_M20"/>
</dbReference>
<feature type="domain" description="Peptidase M20 dimerisation" evidence="4">
    <location>
        <begin position="212"/>
        <end position="310"/>
    </location>
</feature>
<protein>
    <submittedName>
        <fullName evidence="5">N-carbamoyl-L-amino-acid hydrolase</fullName>
    </submittedName>
</protein>
<evidence type="ECO:0000256" key="3">
    <source>
        <dbReference type="PIRSR" id="PIRSR001235-1"/>
    </source>
</evidence>
<dbReference type="SUPFAM" id="SSF53187">
    <property type="entry name" value="Zn-dependent exopeptidases"/>
    <property type="match status" value="1"/>
</dbReference>
<dbReference type="GO" id="GO:0046872">
    <property type="term" value="F:metal ion binding"/>
    <property type="evidence" value="ECO:0007669"/>
    <property type="project" value="UniProtKB-KW"/>
</dbReference>
<sequence>METTKLMVNRKRLLDTINVSSSIGSLENGGLNRLALTEDDKKMRNIFVKWLREEKLEVRVDDLGNIYGRRKGTFNDSPAVAIGSHLDTQPCGGRFDGILGVLTALEVVRTLNENNIETDYPIEIVNFTNEEGARFEPPMLGSGGVAGEFTKDFIYNTKDNENISFQEALINIQYMGDEKHRLRDIKYFIELHVEQGPILENNNKLIGIVEGIQGISWLNVKVVGETNHAGPTPMENRKDALAPTAKMVTKVYEITNEIEGLKTTVGKLNVKPNITNVIPGEVEFMIDVRHKDDEIRAVTIDRLREQLGTIAVMNNVEVTISTDWNSDAVLFSSKVMDAISEAAGVLGYSTLRLFSGPGHDAKYISKMADTGMIFLPSINGISHNEKELTLEDDIEKGANVLLNTILKLARAQ</sequence>
<feature type="binding site" evidence="3">
    <location>
        <position position="85"/>
    </location>
    <ligand>
        <name>Zn(2+)</name>
        <dbReference type="ChEBI" id="CHEBI:29105"/>
        <label>1</label>
    </ligand>
</feature>
<dbReference type="SUPFAM" id="SSF55031">
    <property type="entry name" value="Bacterial exopeptidase dimerisation domain"/>
    <property type="match status" value="1"/>
</dbReference>
<feature type="binding site" evidence="3">
    <location>
        <position position="192"/>
    </location>
    <ligand>
        <name>Zn(2+)</name>
        <dbReference type="ChEBI" id="CHEBI:29105"/>
        <label>1</label>
    </ligand>
</feature>
<dbReference type="GO" id="GO:0016813">
    <property type="term" value="F:hydrolase activity, acting on carbon-nitrogen (but not peptide) bonds, in linear amidines"/>
    <property type="evidence" value="ECO:0007669"/>
    <property type="project" value="InterPro"/>
</dbReference>
<name>A0A366JQ12_CYTFI</name>
<organism evidence="5 6">
    <name type="scientific">Cytobacillus firmus</name>
    <name type="common">Bacillus firmus</name>
    <dbReference type="NCBI Taxonomy" id="1399"/>
    <lineage>
        <taxon>Bacteria</taxon>
        <taxon>Bacillati</taxon>
        <taxon>Bacillota</taxon>
        <taxon>Bacilli</taxon>
        <taxon>Bacillales</taxon>
        <taxon>Bacillaceae</taxon>
        <taxon>Cytobacillus</taxon>
    </lineage>
</organism>
<dbReference type="NCBIfam" id="NF006771">
    <property type="entry name" value="PRK09290.1-5"/>
    <property type="match status" value="1"/>
</dbReference>
<dbReference type="OrthoDB" id="9808195at2"/>
<evidence type="ECO:0000256" key="2">
    <source>
        <dbReference type="ARBA" id="ARBA00022801"/>
    </source>
</evidence>
<dbReference type="PANTHER" id="PTHR32494">
    <property type="entry name" value="ALLANTOATE DEIMINASE-RELATED"/>
    <property type="match status" value="1"/>
</dbReference>
<proteinExistence type="inferred from homology"/>
<dbReference type="PANTHER" id="PTHR32494:SF5">
    <property type="entry name" value="ALLANTOATE AMIDOHYDROLASE"/>
    <property type="match status" value="1"/>
</dbReference>
<feature type="binding site" evidence="3">
    <location>
        <position position="131"/>
    </location>
    <ligand>
        <name>Zn(2+)</name>
        <dbReference type="ChEBI" id="CHEBI:29105"/>
        <label>2</label>
    </ligand>
</feature>
<evidence type="ECO:0000256" key="1">
    <source>
        <dbReference type="ARBA" id="ARBA00006153"/>
    </source>
</evidence>
<dbReference type="CDD" id="cd03884">
    <property type="entry name" value="M20_bAS"/>
    <property type="match status" value="1"/>
</dbReference>
<dbReference type="NCBIfam" id="TIGR01879">
    <property type="entry name" value="hydantase"/>
    <property type="match status" value="1"/>
</dbReference>
<dbReference type="PIRSF" id="PIRSF001235">
    <property type="entry name" value="Amidase_carbamoylase"/>
    <property type="match status" value="1"/>
</dbReference>
<dbReference type="RefSeq" id="WP_113884736.1">
    <property type="nucleotide sequence ID" value="NZ_QNSF01000013.1"/>
</dbReference>
<comment type="cofactor">
    <cofactor evidence="3">
        <name>Zn(2+)</name>
        <dbReference type="ChEBI" id="CHEBI:29105"/>
    </cofactor>
    <text evidence="3">Binds 2 Zn(2+) ions per subunit.</text>
</comment>
<comment type="caution">
    <text evidence="5">The sequence shown here is derived from an EMBL/GenBank/DDBJ whole genome shotgun (WGS) entry which is preliminary data.</text>
</comment>
<dbReference type="InterPro" id="IPR010158">
    <property type="entry name" value="Amidase_Cbmase"/>
</dbReference>
<gene>
    <name evidence="5" type="ORF">DFO70_11325</name>
</gene>